<accession>A0A3Q7IUV8</accession>
<dbReference type="STRING" id="4081.A0A3Q7IUV8"/>
<protein>
    <recommendedName>
        <fullName evidence="3">Reverse transcriptase Ty1/copia-type domain-containing protein</fullName>
    </recommendedName>
</protein>
<dbReference type="PANTHER" id="PTHR11439">
    <property type="entry name" value="GAG-POL-RELATED RETROTRANSPOSON"/>
    <property type="match status" value="1"/>
</dbReference>
<evidence type="ECO:0000313" key="2">
    <source>
        <dbReference type="Proteomes" id="UP000004994"/>
    </source>
</evidence>
<keyword evidence="2" id="KW-1185">Reference proteome</keyword>
<reference evidence="1" key="2">
    <citation type="submission" date="2019-01" db="UniProtKB">
        <authorList>
            <consortium name="EnsemblPlants"/>
        </authorList>
    </citation>
    <scope>IDENTIFICATION</scope>
    <source>
        <strain evidence="1">cv. Heinz 1706</strain>
    </source>
</reference>
<dbReference type="CDD" id="cd09272">
    <property type="entry name" value="RNase_HI_RT_Ty1"/>
    <property type="match status" value="1"/>
</dbReference>
<dbReference type="PANTHER" id="PTHR11439:SF455">
    <property type="entry name" value="RLK (RECEPTOR-LIKE PROTEIN KINASE) 8, PUTATIVE-RELATED"/>
    <property type="match status" value="1"/>
</dbReference>
<dbReference type="EnsemblPlants" id="Solyc11g020827.1.1">
    <property type="protein sequence ID" value="Solyc11g020827.1.1"/>
    <property type="gene ID" value="Solyc11g020827.1"/>
</dbReference>
<sequence>MKDLGHLHIFLGVEVKYFDGGIHLSQNVAELPNKVEMTFPKTISTLLAQNHGLHEAVGNLVKASFHRMIVGIIQYLTLTRPYFTHSVKLASQFKQNPNSAHLQGVKRILRLYGYSDADWRGCTTTRRSTTAYSIYLGANCISWTSKKQSTVARSSAEVSIEHLPPVYPR</sequence>
<dbReference type="AlphaFoldDB" id="A0A3Q7IUV8"/>
<dbReference type="OMA" id="ASFHRMI"/>
<dbReference type="Gramene" id="Solyc11g020827.1.1">
    <property type="protein sequence ID" value="Solyc11g020827.1.1"/>
    <property type="gene ID" value="Solyc11g020827.1"/>
</dbReference>
<name>A0A3Q7IUV8_SOLLC</name>
<dbReference type="Proteomes" id="UP000004994">
    <property type="component" value="Chromosome 11"/>
</dbReference>
<dbReference type="InParanoid" id="A0A3Q7IUV8"/>
<reference evidence="1" key="1">
    <citation type="journal article" date="2012" name="Nature">
        <title>The tomato genome sequence provides insights into fleshy fruit evolution.</title>
        <authorList>
            <consortium name="Tomato Genome Consortium"/>
        </authorList>
    </citation>
    <scope>NUCLEOTIDE SEQUENCE [LARGE SCALE GENOMIC DNA]</scope>
    <source>
        <strain evidence="1">cv. Heinz 1706</strain>
    </source>
</reference>
<organism evidence="1">
    <name type="scientific">Solanum lycopersicum</name>
    <name type="common">Tomato</name>
    <name type="synonym">Lycopersicon esculentum</name>
    <dbReference type="NCBI Taxonomy" id="4081"/>
    <lineage>
        <taxon>Eukaryota</taxon>
        <taxon>Viridiplantae</taxon>
        <taxon>Streptophyta</taxon>
        <taxon>Embryophyta</taxon>
        <taxon>Tracheophyta</taxon>
        <taxon>Spermatophyta</taxon>
        <taxon>Magnoliopsida</taxon>
        <taxon>eudicotyledons</taxon>
        <taxon>Gunneridae</taxon>
        <taxon>Pentapetalae</taxon>
        <taxon>asterids</taxon>
        <taxon>lamiids</taxon>
        <taxon>Solanales</taxon>
        <taxon>Solanaceae</taxon>
        <taxon>Solanoideae</taxon>
        <taxon>Solaneae</taxon>
        <taxon>Solanum</taxon>
        <taxon>Solanum subgen. Lycopersicon</taxon>
    </lineage>
</organism>
<evidence type="ECO:0008006" key="3">
    <source>
        <dbReference type="Google" id="ProtNLM"/>
    </source>
</evidence>
<proteinExistence type="predicted"/>
<evidence type="ECO:0000313" key="1">
    <source>
        <dbReference type="EnsemblPlants" id="Solyc11g020827.1.1"/>
    </source>
</evidence>